<feature type="region of interest" description="Disordered" evidence="5">
    <location>
        <begin position="180"/>
        <end position="201"/>
    </location>
</feature>
<dbReference type="InterPro" id="IPR013783">
    <property type="entry name" value="Ig-like_fold"/>
</dbReference>
<comment type="caution">
    <text evidence="8">The sequence shown here is derived from an EMBL/GenBank/DDBJ whole genome shotgun (WGS) entry which is preliminary data.</text>
</comment>
<feature type="region of interest" description="Disordered" evidence="5">
    <location>
        <begin position="596"/>
        <end position="724"/>
    </location>
</feature>
<keyword evidence="4" id="KW-0393">Immunoglobulin domain</keyword>
<feature type="compositionally biased region" description="Low complexity" evidence="5">
    <location>
        <begin position="901"/>
        <end position="912"/>
    </location>
</feature>
<dbReference type="GO" id="GO:0035082">
    <property type="term" value="P:axoneme assembly"/>
    <property type="evidence" value="ECO:0007669"/>
    <property type="project" value="TreeGrafter"/>
</dbReference>
<dbReference type="PANTHER" id="PTHR14726">
    <property type="entry name" value="JHY PROTEIN HOMOLOG"/>
    <property type="match status" value="1"/>
</dbReference>
<dbReference type="PROSITE" id="PS50835">
    <property type="entry name" value="IG_LIKE"/>
    <property type="match status" value="1"/>
</dbReference>
<dbReference type="Pfam" id="PF15261">
    <property type="entry name" value="JHY"/>
    <property type="match status" value="1"/>
</dbReference>
<name>A0A8J6GRX5_MICOH</name>
<evidence type="ECO:0000256" key="1">
    <source>
        <dbReference type="ARBA" id="ARBA00022729"/>
    </source>
</evidence>
<organism evidence="8 9">
    <name type="scientific">Microtus ochrogaster</name>
    <name type="common">Prairie vole</name>
    <dbReference type="NCBI Taxonomy" id="79684"/>
    <lineage>
        <taxon>Eukaryota</taxon>
        <taxon>Metazoa</taxon>
        <taxon>Chordata</taxon>
        <taxon>Craniata</taxon>
        <taxon>Vertebrata</taxon>
        <taxon>Euteleostomi</taxon>
        <taxon>Mammalia</taxon>
        <taxon>Eutheria</taxon>
        <taxon>Euarchontoglires</taxon>
        <taxon>Glires</taxon>
        <taxon>Rodentia</taxon>
        <taxon>Myomorpha</taxon>
        <taxon>Muroidea</taxon>
        <taxon>Cricetidae</taxon>
        <taxon>Arvicolinae</taxon>
        <taxon>Microtus</taxon>
    </lineage>
</organism>
<feature type="domain" description="Ig-like" evidence="7">
    <location>
        <begin position="1"/>
        <end position="76"/>
    </location>
</feature>
<feature type="region of interest" description="Disordered" evidence="5">
    <location>
        <begin position="895"/>
        <end position="968"/>
    </location>
</feature>
<accession>A0A8J6GRX5</accession>
<feature type="region of interest" description="Disordered" evidence="5">
    <location>
        <begin position="1032"/>
        <end position="1062"/>
    </location>
</feature>
<feature type="compositionally biased region" description="Basic and acidic residues" evidence="5">
    <location>
        <begin position="186"/>
        <end position="196"/>
    </location>
</feature>
<dbReference type="Gene3D" id="2.60.40.10">
    <property type="entry name" value="Immunoglobulins"/>
    <property type="match status" value="1"/>
</dbReference>
<feature type="compositionally biased region" description="Basic residues" evidence="5">
    <location>
        <begin position="947"/>
        <end position="964"/>
    </location>
</feature>
<keyword evidence="2" id="KW-0677">Repeat</keyword>
<dbReference type="Proteomes" id="UP000710432">
    <property type="component" value="Unassembled WGS sequence"/>
</dbReference>
<feature type="compositionally biased region" description="Polar residues" evidence="5">
    <location>
        <begin position="334"/>
        <end position="350"/>
    </location>
</feature>
<evidence type="ECO:0000256" key="4">
    <source>
        <dbReference type="ARBA" id="ARBA00023319"/>
    </source>
</evidence>
<evidence type="ECO:0000256" key="5">
    <source>
        <dbReference type="SAM" id="MobiDB-lite"/>
    </source>
</evidence>
<dbReference type="InterPro" id="IPR013106">
    <property type="entry name" value="Ig_V-set"/>
</dbReference>
<feature type="compositionally biased region" description="Polar residues" evidence="5">
    <location>
        <begin position="706"/>
        <end position="719"/>
    </location>
</feature>
<feature type="region of interest" description="Disordered" evidence="5">
    <location>
        <begin position="333"/>
        <end position="572"/>
    </location>
</feature>
<dbReference type="PANTHER" id="PTHR14726:SF1">
    <property type="entry name" value="JHY PROTEIN HOMOLOG"/>
    <property type="match status" value="1"/>
</dbReference>
<evidence type="ECO:0000256" key="2">
    <source>
        <dbReference type="ARBA" id="ARBA00022737"/>
    </source>
</evidence>
<dbReference type="SUPFAM" id="SSF48726">
    <property type="entry name" value="Immunoglobulin"/>
    <property type="match status" value="1"/>
</dbReference>
<dbReference type="GO" id="GO:0007420">
    <property type="term" value="P:brain development"/>
    <property type="evidence" value="ECO:0007669"/>
    <property type="project" value="TreeGrafter"/>
</dbReference>
<keyword evidence="6" id="KW-0812">Transmembrane</keyword>
<evidence type="ECO:0000256" key="6">
    <source>
        <dbReference type="SAM" id="Phobius"/>
    </source>
</evidence>
<dbReference type="InterPro" id="IPR007110">
    <property type="entry name" value="Ig-like_dom"/>
</dbReference>
<evidence type="ECO:0000256" key="3">
    <source>
        <dbReference type="ARBA" id="ARBA00023157"/>
    </source>
</evidence>
<sequence length="1092" mass="123169">METITVEEGATLTLNCTTSPAKNASLQWLAPSGFTIFFNQHPALKGSKYQLLHHSATQLSIRMPNVTLQDEGMYKCLQYGSYVRTKHVKVIVFGGLHHEFETDGKTCNTTSTLTVHTYSRNSTVHCVIRHKGLEGRQLVAPFRFEDLVADQETASDAPEQSSLSSQAPQEPTSMVSMMENSSIQETDEKEKKHATQDPDLTTEASARYTGLERRKSGILLLTLVSFLIFILFIIVQLFIMKLRKAHVIWKKESEISEQTLESYRSRSNNEETSSSQENSSQISQSKHCMNYITRLYSGAKTKRKEKAQHWKLEGKHSRVPESIVMSKYKPIPKLSTQSPVHHTNLKTQPSGRPFKEEDLNRISKDSLESDSESLPQEIKSQSEVEDQIQDKNMEPDSLEEGSLSETEEEVKRKVAHGASKDNLGARGGVNLSQHHAEDKYSDLRYDPNWKDKREEVQPLAMEALPGSADSSSESLPLAPLYPSREPSMGLSAENSKGKRSPQSEASLLGSEFLSPKYECGTRQNESLSELSDSDQEEKSSNLSQYLKSSSSHNEVFLLGSRGPRRRKSKQYFVEKNKLTLGLPTPKPDSYLQLHNKRRGETRLEQIAHPIRGTGKMTVQSDKGVEATSADPEDKWHQRAKQLKSYQEHLSQYEDTKSGSVPRGQSSDTANGQQPSKRSGKARVRKQKKRQNGLKSLGTKELLAGQKHQNYPLQSQNQRQPMDASAKHGLATYMNSSNTGLQDSRTLAHNPRVTSNTFVPSNQALDRVLYKNSVSGLNANKKRGHRHEDEKRPLYEQQPLYMLSDMDLQDFNEPSRKHVSLSQKGPQSDYDMNTHRSTKIKKPSKQPQAETKYKNIEMLWKFHSSSDTDRVSASPDSRLAQIIEQHQQALVQLAEVQPSEGSLSSTTLPPILSRVESESQLSSDRSHRQQTKMARSNSEGYLLQLERGKKHRKRSGTKSSKLKGYQKRDVKLGGLGPDFESVRDKMQKLMQQKAYAKQVQEYNMKTLSVLPKPQTAKPESKAVISRQKALEYAKTIPKPKPSSLMDQAPKKTKKTQNDEKEGSLPEISLLEILQSRHEREKQAVAAFKVLHIV</sequence>
<feature type="region of interest" description="Disordered" evidence="5">
    <location>
        <begin position="154"/>
        <end position="173"/>
    </location>
</feature>
<evidence type="ECO:0000313" key="9">
    <source>
        <dbReference type="Proteomes" id="UP000710432"/>
    </source>
</evidence>
<feature type="transmembrane region" description="Helical" evidence="6">
    <location>
        <begin position="217"/>
        <end position="239"/>
    </location>
</feature>
<dbReference type="AlphaFoldDB" id="A0A8J6GRX5"/>
<gene>
    <name evidence="8" type="ORF">LTLLF_134140</name>
</gene>
<keyword evidence="6" id="KW-1133">Transmembrane helix</keyword>
<proteinExistence type="predicted"/>
<dbReference type="InterPro" id="IPR036179">
    <property type="entry name" value="Ig-like_dom_sf"/>
</dbReference>
<feature type="compositionally biased region" description="Basic and acidic residues" evidence="5">
    <location>
        <begin position="353"/>
        <end position="367"/>
    </location>
</feature>
<keyword evidence="6" id="KW-0472">Membrane</keyword>
<feature type="compositionally biased region" description="Polar residues" evidence="5">
    <location>
        <begin position="662"/>
        <end position="676"/>
    </location>
</feature>
<keyword evidence="3" id="KW-1015">Disulfide bond</keyword>
<reference evidence="8" key="1">
    <citation type="submission" date="2020-03" db="EMBL/GenBank/DDBJ databases">
        <title>Studies in the Genomics of Life Span.</title>
        <authorList>
            <person name="Glass D."/>
        </authorList>
    </citation>
    <scope>NUCLEOTIDE SEQUENCE</scope>
    <source>
        <strain evidence="8">LTLLF</strain>
        <tissue evidence="8">Muscle</tissue>
    </source>
</reference>
<protein>
    <recommendedName>
        <fullName evidence="7">Ig-like domain-containing protein</fullName>
    </recommendedName>
</protein>
<evidence type="ECO:0000313" key="8">
    <source>
        <dbReference type="EMBL" id="KAH0514698.1"/>
    </source>
</evidence>
<dbReference type="SMART" id="SM00409">
    <property type="entry name" value="IG"/>
    <property type="match status" value="1"/>
</dbReference>
<keyword evidence="1" id="KW-0732">Signal</keyword>
<dbReference type="EMBL" id="JAATJU010021099">
    <property type="protein sequence ID" value="KAH0514698.1"/>
    <property type="molecule type" value="Genomic_DNA"/>
</dbReference>
<evidence type="ECO:0000259" key="7">
    <source>
        <dbReference type="PROSITE" id="PS50835"/>
    </source>
</evidence>
<dbReference type="FunFam" id="2.60.40.10:FF:000013">
    <property type="entry name" value="cell adhesion molecule 1 isoform X1"/>
    <property type="match status" value="1"/>
</dbReference>
<feature type="region of interest" description="Disordered" evidence="5">
    <location>
        <begin position="813"/>
        <end position="850"/>
    </location>
</feature>
<dbReference type="Pfam" id="PF07686">
    <property type="entry name" value="V-set"/>
    <property type="match status" value="1"/>
</dbReference>
<dbReference type="InterPro" id="IPR027968">
    <property type="entry name" value="JHY"/>
</dbReference>
<feature type="compositionally biased region" description="Basic and acidic residues" evidence="5">
    <location>
        <begin position="434"/>
        <end position="456"/>
    </location>
</feature>
<feature type="compositionally biased region" description="Basic residues" evidence="5">
    <location>
        <begin position="677"/>
        <end position="691"/>
    </location>
</feature>
<dbReference type="InterPro" id="IPR003599">
    <property type="entry name" value="Ig_sub"/>
</dbReference>
<feature type="compositionally biased region" description="Low complexity" evidence="5">
    <location>
        <begin position="540"/>
        <end position="551"/>
    </location>
</feature>